<evidence type="ECO:0000313" key="2">
    <source>
        <dbReference type="EMBL" id="CAH3014812.1"/>
    </source>
</evidence>
<dbReference type="EMBL" id="CALNXI010000014">
    <property type="protein sequence ID" value="CAH3014812.1"/>
    <property type="molecule type" value="Genomic_DNA"/>
</dbReference>
<gene>
    <name evidence="2" type="ORF">PEVE_00006211</name>
</gene>
<dbReference type="InterPro" id="IPR000488">
    <property type="entry name" value="Death_dom"/>
</dbReference>
<dbReference type="InterPro" id="IPR011029">
    <property type="entry name" value="DEATH-like_dom_sf"/>
</dbReference>
<dbReference type="SMART" id="SM00005">
    <property type="entry name" value="DEATH"/>
    <property type="match status" value="1"/>
</dbReference>
<evidence type="ECO:0000259" key="1">
    <source>
        <dbReference type="PROSITE" id="PS50017"/>
    </source>
</evidence>
<feature type="non-terminal residue" evidence="2">
    <location>
        <position position="1"/>
    </location>
</feature>
<comment type="caution">
    <text evidence="2">The sequence shown here is derived from an EMBL/GenBank/DDBJ whole genome shotgun (WGS) entry which is preliminary data.</text>
</comment>
<proteinExistence type="predicted"/>
<dbReference type="Gene3D" id="1.10.533.10">
    <property type="entry name" value="Death Domain, Fas"/>
    <property type="match status" value="1"/>
</dbReference>
<dbReference type="Proteomes" id="UP001159427">
    <property type="component" value="Unassembled WGS sequence"/>
</dbReference>
<dbReference type="Pfam" id="PF00531">
    <property type="entry name" value="Death"/>
    <property type="match status" value="1"/>
</dbReference>
<dbReference type="SUPFAM" id="SSF47986">
    <property type="entry name" value="DEATH domain"/>
    <property type="match status" value="1"/>
</dbReference>
<accession>A0ABN8LCL6</accession>
<sequence length="104" mass="11843">ILNKLRALVISVKTGTPSDDDLEELADMLADNWQKVGRRLGIDQARITAYHKENEKLSEKAFKMLLDWKQSKGSDGTYQDLYDALCHKLVKCKLIAEEVCCDNQ</sequence>
<organism evidence="2 3">
    <name type="scientific">Porites evermanni</name>
    <dbReference type="NCBI Taxonomy" id="104178"/>
    <lineage>
        <taxon>Eukaryota</taxon>
        <taxon>Metazoa</taxon>
        <taxon>Cnidaria</taxon>
        <taxon>Anthozoa</taxon>
        <taxon>Hexacorallia</taxon>
        <taxon>Scleractinia</taxon>
        <taxon>Fungiina</taxon>
        <taxon>Poritidae</taxon>
        <taxon>Porites</taxon>
    </lineage>
</organism>
<name>A0ABN8LCL6_9CNID</name>
<dbReference type="CDD" id="cd01670">
    <property type="entry name" value="Death"/>
    <property type="match status" value="1"/>
</dbReference>
<evidence type="ECO:0000313" key="3">
    <source>
        <dbReference type="Proteomes" id="UP001159427"/>
    </source>
</evidence>
<protein>
    <recommendedName>
        <fullName evidence="1">Death domain-containing protein</fullName>
    </recommendedName>
</protein>
<feature type="domain" description="Death" evidence="1">
    <location>
        <begin position="18"/>
        <end position="85"/>
    </location>
</feature>
<reference evidence="2 3" key="1">
    <citation type="submission" date="2022-05" db="EMBL/GenBank/DDBJ databases">
        <authorList>
            <consortium name="Genoscope - CEA"/>
            <person name="William W."/>
        </authorList>
    </citation>
    <scope>NUCLEOTIDE SEQUENCE [LARGE SCALE GENOMIC DNA]</scope>
</reference>
<keyword evidence="3" id="KW-1185">Reference proteome</keyword>
<dbReference type="PROSITE" id="PS50017">
    <property type="entry name" value="DEATH_DOMAIN"/>
    <property type="match status" value="1"/>
</dbReference>